<reference evidence="1 2" key="1">
    <citation type="submission" date="2020-08" db="EMBL/GenBank/DDBJ databases">
        <title>Paraeoetvoesia sp. YC-7-48 draft genome sequence.</title>
        <authorList>
            <person name="Yao L."/>
        </authorList>
    </citation>
    <scope>NUCLEOTIDE SEQUENCE [LARGE SCALE GENOMIC DNA]</scope>
    <source>
        <strain evidence="2">YC-7-48</strain>
    </source>
</reference>
<evidence type="ECO:0000313" key="2">
    <source>
        <dbReference type="Proteomes" id="UP000545386"/>
    </source>
</evidence>
<sequence>MHSAHIAYAYLADEMAKSRGAQIKAYAPRALKGIKQKLSFRLKALLGWAHFGTYKSFGANEFLEINLTGDQRERARLLYEETLPRLQSTRDVEDMHIKGVWIGDLVYDTYLMSQLKPTINPAGEDFKQFLLESLELYTFWDDYLNEHNVCGVNVSHCVYNLAIPLRLAVYRDIPAFQANVTHVYRLSRDNLFAYNDFFHFRERFAELPEDVREAGLALAQRRIQRRFSGEVGVDMAYSTKSAYVAPKHSRLLRASDKKKILIATHCFFDSPHSYGKNIFPDFYEWLEFLGKMTECTDYDWYVKTHPDFLPGTKEIIDSFVARYPKFTLLPADASHHQIIAEGINFALTSYGTIAFEYAALGIPVINASMNNPHIAYDFNLHPPDPDTYRSMLLDLDKLDFHIDTRQVYEYYFMRHIYNTEDIFFEDYEKFIQDIGGYNAQFTYLAYKKWLAEWTPNRHEKIVSALHSFVASGKFRMDYTFYGQEFSVVSLGDK</sequence>
<protein>
    <recommendedName>
        <fullName evidence="3">Capsule polysaccharide biosynthesis protein</fullName>
    </recommendedName>
</protein>
<proteinExistence type="predicted"/>
<keyword evidence="2" id="KW-1185">Reference proteome</keyword>
<dbReference type="Proteomes" id="UP000545386">
    <property type="component" value="Unassembled WGS sequence"/>
</dbReference>
<evidence type="ECO:0000313" key="1">
    <source>
        <dbReference type="EMBL" id="MBC2770592.1"/>
    </source>
</evidence>
<evidence type="ECO:0008006" key="3">
    <source>
        <dbReference type="Google" id="ProtNLM"/>
    </source>
</evidence>
<dbReference type="AlphaFoldDB" id="A0A842HSG0"/>
<dbReference type="EMBL" id="JACJUU010000010">
    <property type="protein sequence ID" value="MBC2770592.1"/>
    <property type="molecule type" value="Genomic_DNA"/>
</dbReference>
<name>A0A842HSG0_9BURK</name>
<organism evidence="1 2">
    <name type="scientific">Pusillimonas minor</name>
    <dbReference type="NCBI Taxonomy" id="2697024"/>
    <lineage>
        <taxon>Bacteria</taxon>
        <taxon>Pseudomonadati</taxon>
        <taxon>Pseudomonadota</taxon>
        <taxon>Betaproteobacteria</taxon>
        <taxon>Burkholderiales</taxon>
        <taxon>Alcaligenaceae</taxon>
        <taxon>Pusillimonas</taxon>
    </lineage>
</organism>
<comment type="caution">
    <text evidence="1">The sequence shown here is derived from an EMBL/GenBank/DDBJ whole genome shotgun (WGS) entry which is preliminary data.</text>
</comment>
<gene>
    <name evidence="1" type="ORF">GTU67_11815</name>
</gene>
<accession>A0A842HSG0</accession>